<reference evidence="2" key="1">
    <citation type="submission" date="2024-07" db="EMBL/GenBank/DDBJ databases">
        <title>Two chromosome-level genome assemblies of Korean endemic species Abeliophyllum distichum and Forsythia ovata (Oleaceae).</title>
        <authorList>
            <person name="Jang H."/>
        </authorList>
    </citation>
    <scope>NUCLEOTIDE SEQUENCE [LARGE SCALE GENOMIC DNA]</scope>
</reference>
<dbReference type="Proteomes" id="UP001604336">
    <property type="component" value="Unassembled WGS sequence"/>
</dbReference>
<evidence type="ECO:0000313" key="2">
    <source>
        <dbReference type="Proteomes" id="UP001604336"/>
    </source>
</evidence>
<accession>A0ABD1RFT0</accession>
<evidence type="ECO:0000313" key="1">
    <source>
        <dbReference type="EMBL" id="KAL2487272.1"/>
    </source>
</evidence>
<keyword evidence="2" id="KW-1185">Reference proteome</keyword>
<comment type="caution">
    <text evidence="1">The sequence shown here is derived from an EMBL/GenBank/DDBJ whole genome shotgun (WGS) entry which is preliminary data.</text>
</comment>
<organism evidence="1 2">
    <name type="scientific">Abeliophyllum distichum</name>
    <dbReference type="NCBI Taxonomy" id="126358"/>
    <lineage>
        <taxon>Eukaryota</taxon>
        <taxon>Viridiplantae</taxon>
        <taxon>Streptophyta</taxon>
        <taxon>Embryophyta</taxon>
        <taxon>Tracheophyta</taxon>
        <taxon>Spermatophyta</taxon>
        <taxon>Magnoliopsida</taxon>
        <taxon>eudicotyledons</taxon>
        <taxon>Gunneridae</taxon>
        <taxon>Pentapetalae</taxon>
        <taxon>asterids</taxon>
        <taxon>lamiids</taxon>
        <taxon>Lamiales</taxon>
        <taxon>Oleaceae</taxon>
        <taxon>Forsythieae</taxon>
        <taxon>Abeliophyllum</taxon>
    </lineage>
</organism>
<protein>
    <submittedName>
        <fullName evidence="1">Uncharacterized protein</fullName>
    </submittedName>
</protein>
<sequence>MKTIASENCIETIVSQLPSVIGKGENSKYFTIAWHHSSRSYLKPNNLAYEHGVLDYIDFVDPDGVLKLTIGRLDRFLKFFRYKVLMEFFYMRYKMLLLVKLVRMKSRDDLKGMVSAIGTLKVLEVYMIFPAITFSLPWDSPTVKMRNSVIITEILEMDTNSESISEIVIEPES</sequence>
<dbReference type="EMBL" id="JBFOLK010000009">
    <property type="protein sequence ID" value="KAL2487272.1"/>
    <property type="molecule type" value="Genomic_DNA"/>
</dbReference>
<proteinExistence type="predicted"/>
<dbReference type="AlphaFoldDB" id="A0ABD1RFT0"/>
<name>A0ABD1RFT0_9LAMI</name>
<gene>
    <name evidence="1" type="ORF">Adt_32028</name>
</gene>